<evidence type="ECO:0000256" key="4">
    <source>
        <dbReference type="SAM" id="MobiDB-lite"/>
    </source>
</evidence>
<dbReference type="PANTHER" id="PTHR12801:SF114">
    <property type="entry name" value="EXONUCLEASE, PUTATIVE (AFU_ORTHOLOGUE AFUA_7G00870)-RELATED"/>
    <property type="match status" value="1"/>
</dbReference>
<evidence type="ECO:0000259" key="5">
    <source>
        <dbReference type="SMART" id="SM00479"/>
    </source>
</evidence>
<proteinExistence type="predicted"/>
<dbReference type="InterPro" id="IPR036397">
    <property type="entry name" value="RNaseH_sf"/>
</dbReference>
<evidence type="ECO:0000256" key="1">
    <source>
        <dbReference type="ARBA" id="ARBA00022722"/>
    </source>
</evidence>
<gene>
    <name evidence="6" type="ORF">DHEL01_v212982</name>
</gene>
<evidence type="ECO:0000256" key="3">
    <source>
        <dbReference type="ARBA" id="ARBA00022839"/>
    </source>
</evidence>
<dbReference type="CDD" id="cd06137">
    <property type="entry name" value="DEDDh_RNase"/>
    <property type="match status" value="1"/>
</dbReference>
<dbReference type="AlphaFoldDB" id="A0A2P5HEE2"/>
<dbReference type="EMBL" id="MAVT02003692">
    <property type="protein sequence ID" value="POS68624.1"/>
    <property type="molecule type" value="Genomic_DNA"/>
</dbReference>
<feature type="compositionally biased region" description="Polar residues" evidence="4">
    <location>
        <begin position="7"/>
        <end position="25"/>
    </location>
</feature>
<sequence length="354" mass="39139">MNVPFVKQSSGPRPNLQNTPSSSDTVLTDVAGHKRFIACRGNNYQLIALEDQPTVLEKLLAQCHSMRTLRLHGYNVPEAGDSKKGAGPAQLTLRMDKDALPLPSKDHGSHSTRKAVTIDCEMVVVEGGASELVSLSVVDFLTGEQVINSLVKPRKPVLYWRTNIHGISPTMLEMARAKGQTLDGWQSARDELFKHVDEDTVLVGHALHRDLAVLHVQPARVVDSVILVSNSIIGWGQNKALQFTLGLKNVCTELLGLNIRQYGPVGGTNVHDAFEDALASREVVLCCLEQPSTYNTWIGKRRKALLAGKERIGKKKRGKSKIYDEDSEYEVLGLEDVINFETWLESRHPHPDSD</sequence>
<name>A0A2P5HEE2_DIAHE</name>
<dbReference type="Proteomes" id="UP000094444">
    <property type="component" value="Unassembled WGS sequence"/>
</dbReference>
<keyword evidence="3" id="KW-0269">Exonuclease</keyword>
<protein>
    <recommendedName>
        <fullName evidence="5">Exonuclease domain-containing protein</fullName>
    </recommendedName>
</protein>
<evidence type="ECO:0000313" key="6">
    <source>
        <dbReference type="EMBL" id="POS68624.1"/>
    </source>
</evidence>
<dbReference type="Gene3D" id="3.30.420.10">
    <property type="entry name" value="Ribonuclease H-like superfamily/Ribonuclease H"/>
    <property type="match status" value="1"/>
</dbReference>
<dbReference type="GO" id="GO:0006364">
    <property type="term" value="P:rRNA processing"/>
    <property type="evidence" value="ECO:0007669"/>
    <property type="project" value="TreeGrafter"/>
</dbReference>
<comment type="caution">
    <text evidence="6">The sequence shown here is derived from an EMBL/GenBank/DDBJ whole genome shotgun (WGS) entry which is preliminary data.</text>
</comment>
<accession>A0A2P5HEE2</accession>
<dbReference type="InterPro" id="IPR012337">
    <property type="entry name" value="RNaseH-like_sf"/>
</dbReference>
<dbReference type="GO" id="GO:0004527">
    <property type="term" value="F:exonuclease activity"/>
    <property type="evidence" value="ECO:0007669"/>
    <property type="project" value="UniProtKB-KW"/>
</dbReference>
<evidence type="ECO:0000256" key="2">
    <source>
        <dbReference type="ARBA" id="ARBA00022801"/>
    </source>
</evidence>
<dbReference type="SUPFAM" id="SSF53098">
    <property type="entry name" value="Ribonuclease H-like"/>
    <property type="match status" value="1"/>
</dbReference>
<dbReference type="Pfam" id="PF00929">
    <property type="entry name" value="RNase_T"/>
    <property type="match status" value="1"/>
</dbReference>
<dbReference type="GO" id="GO:0000027">
    <property type="term" value="P:ribosomal large subunit assembly"/>
    <property type="evidence" value="ECO:0007669"/>
    <property type="project" value="TreeGrafter"/>
</dbReference>
<dbReference type="InterPro" id="IPR013520">
    <property type="entry name" value="Ribonucl_H"/>
</dbReference>
<reference evidence="6" key="1">
    <citation type="submission" date="2017-09" db="EMBL/GenBank/DDBJ databases">
        <title>Polyketide synthases of a Diaporthe helianthi virulent isolate.</title>
        <authorList>
            <person name="Baroncelli R."/>
        </authorList>
    </citation>
    <scope>NUCLEOTIDE SEQUENCE [LARGE SCALE GENOMIC DNA]</scope>
    <source>
        <strain evidence="6">7/96</strain>
    </source>
</reference>
<dbReference type="GO" id="GO:0003676">
    <property type="term" value="F:nucleic acid binding"/>
    <property type="evidence" value="ECO:0007669"/>
    <property type="project" value="InterPro"/>
</dbReference>
<dbReference type="STRING" id="158607.A0A2P5HEE2"/>
<dbReference type="InterPro" id="IPR047021">
    <property type="entry name" value="REXO1/3/4-like"/>
</dbReference>
<organism evidence="6 7">
    <name type="scientific">Diaporthe helianthi</name>
    <dbReference type="NCBI Taxonomy" id="158607"/>
    <lineage>
        <taxon>Eukaryota</taxon>
        <taxon>Fungi</taxon>
        <taxon>Dikarya</taxon>
        <taxon>Ascomycota</taxon>
        <taxon>Pezizomycotina</taxon>
        <taxon>Sordariomycetes</taxon>
        <taxon>Sordariomycetidae</taxon>
        <taxon>Diaporthales</taxon>
        <taxon>Diaporthaceae</taxon>
        <taxon>Diaporthe</taxon>
    </lineage>
</organism>
<feature type="domain" description="Exonuclease" evidence="5">
    <location>
        <begin position="114"/>
        <end position="293"/>
    </location>
</feature>
<dbReference type="PANTHER" id="PTHR12801">
    <property type="entry name" value="RNA EXONUCLEASE REXO1 / RECO3 FAMILY MEMBER-RELATED"/>
    <property type="match status" value="1"/>
</dbReference>
<keyword evidence="2" id="KW-0378">Hydrolase</keyword>
<dbReference type="InParanoid" id="A0A2P5HEE2"/>
<dbReference type="GO" id="GO:0005634">
    <property type="term" value="C:nucleus"/>
    <property type="evidence" value="ECO:0007669"/>
    <property type="project" value="TreeGrafter"/>
</dbReference>
<evidence type="ECO:0000313" key="7">
    <source>
        <dbReference type="Proteomes" id="UP000094444"/>
    </source>
</evidence>
<feature type="region of interest" description="Disordered" evidence="4">
    <location>
        <begin position="1"/>
        <end position="25"/>
    </location>
</feature>
<keyword evidence="7" id="KW-1185">Reference proteome</keyword>
<keyword evidence="1" id="KW-0540">Nuclease</keyword>
<dbReference type="SMART" id="SM00479">
    <property type="entry name" value="EXOIII"/>
    <property type="match status" value="1"/>
</dbReference>
<dbReference type="OrthoDB" id="16516at2759"/>